<dbReference type="InterPro" id="IPR009057">
    <property type="entry name" value="Homeodomain-like_sf"/>
</dbReference>
<evidence type="ECO:0000313" key="2">
    <source>
        <dbReference type="Proteomes" id="UP001200741"/>
    </source>
</evidence>
<protein>
    <submittedName>
        <fullName evidence="1">Transposase</fullName>
    </submittedName>
</protein>
<gene>
    <name evidence="1" type="ORF">LXT13_12580</name>
</gene>
<evidence type="ECO:0000313" key="1">
    <source>
        <dbReference type="EMBL" id="MCE4555251.1"/>
    </source>
</evidence>
<dbReference type="SUPFAM" id="SSF46689">
    <property type="entry name" value="Homeodomain-like"/>
    <property type="match status" value="1"/>
</dbReference>
<proteinExistence type="predicted"/>
<comment type="caution">
    <text evidence="1">The sequence shown here is derived from an EMBL/GenBank/DDBJ whole genome shotgun (WGS) entry which is preliminary data.</text>
</comment>
<dbReference type="Proteomes" id="UP001200741">
    <property type="component" value="Unassembled WGS sequence"/>
</dbReference>
<organism evidence="1 2">
    <name type="scientific">Pelomonas cellulosilytica</name>
    <dbReference type="NCBI Taxonomy" id="2906762"/>
    <lineage>
        <taxon>Bacteria</taxon>
        <taxon>Pseudomonadati</taxon>
        <taxon>Pseudomonadota</taxon>
        <taxon>Betaproteobacteria</taxon>
        <taxon>Burkholderiales</taxon>
        <taxon>Sphaerotilaceae</taxon>
        <taxon>Roseateles</taxon>
    </lineage>
</organism>
<name>A0ABS8XR99_9BURK</name>
<keyword evidence="2" id="KW-1185">Reference proteome</keyword>
<dbReference type="InterPro" id="IPR002514">
    <property type="entry name" value="Transposase_8"/>
</dbReference>
<sequence>MHPNSRPGARRVHSAEFKAKVLAQCAQPGASIAAVAMTNGLNANLVRKWLAGRGLKREGLTQSGAGRPAMSLGAAAPASLPAMRFVPVELADTSRGDDAGVVPGPAPTTEAAHIEVELRRGAASLAVRWPASQASGCAGWLREWAGVLLQG</sequence>
<reference evidence="1 2" key="1">
    <citation type="submission" date="2021-12" db="EMBL/GenBank/DDBJ databases">
        <title>Genome seq of P8.</title>
        <authorList>
            <person name="Seo T."/>
        </authorList>
    </citation>
    <scope>NUCLEOTIDE SEQUENCE [LARGE SCALE GENOMIC DNA]</scope>
    <source>
        <strain evidence="1 2">P8</strain>
    </source>
</reference>
<dbReference type="Pfam" id="PF01527">
    <property type="entry name" value="HTH_Tnp_1"/>
    <property type="match status" value="1"/>
</dbReference>
<dbReference type="EMBL" id="JAJTWU010000004">
    <property type="protein sequence ID" value="MCE4555251.1"/>
    <property type="molecule type" value="Genomic_DNA"/>
</dbReference>
<accession>A0ABS8XR99</accession>